<dbReference type="PROSITE" id="PS50801">
    <property type="entry name" value="STAS"/>
    <property type="match status" value="1"/>
</dbReference>
<dbReference type="AlphaFoldDB" id="A0A1Q4H9X0"/>
<dbReference type="Gene3D" id="3.30.750.24">
    <property type="entry name" value="STAS domain"/>
    <property type="match status" value="1"/>
</dbReference>
<evidence type="ECO:0000313" key="4">
    <source>
        <dbReference type="Proteomes" id="UP000191039"/>
    </source>
</evidence>
<dbReference type="SUPFAM" id="SSF52091">
    <property type="entry name" value="SpoIIaa-like"/>
    <property type="match status" value="1"/>
</dbReference>
<evidence type="ECO:0000313" key="5">
    <source>
        <dbReference type="Proteomes" id="UP000220340"/>
    </source>
</evidence>
<feature type="domain" description="STAS" evidence="1">
    <location>
        <begin position="1"/>
        <end position="49"/>
    </location>
</feature>
<evidence type="ECO:0000313" key="3">
    <source>
        <dbReference type="EMBL" id="PEG53462.1"/>
    </source>
</evidence>
<reference evidence="3 5" key="2">
    <citation type="submission" date="2017-10" db="EMBL/GenBank/DDBJ databases">
        <title>The new phylogeny of genus Mycobacterium.</title>
        <authorList>
            <person name="Tortoli E."/>
            <person name="Trovato A."/>
            <person name="Cirillo D.M."/>
        </authorList>
    </citation>
    <scope>NUCLEOTIDE SEQUENCE [LARGE SCALE GENOMIC DNA]</scope>
    <source>
        <strain evidence="3 5">IP141170001</strain>
    </source>
</reference>
<evidence type="ECO:0000259" key="1">
    <source>
        <dbReference type="PROSITE" id="PS50801"/>
    </source>
</evidence>
<dbReference type="Proteomes" id="UP000220340">
    <property type="component" value="Unassembled WGS sequence"/>
</dbReference>
<reference evidence="2 4" key="1">
    <citation type="submission" date="2016-09" db="EMBL/GenBank/DDBJ databases">
        <title>genome sequences of unsequenced Mycobacteria.</title>
        <authorList>
            <person name="Greninger A.L."/>
            <person name="Jerome K.R."/>
            <person name="Mcnair B."/>
            <person name="Wallis C."/>
            <person name="Fang F."/>
        </authorList>
    </citation>
    <scope>NUCLEOTIDE SEQUENCE [LARGE SCALE GENOMIC DNA]</scope>
    <source>
        <strain evidence="2 4">BM1</strain>
    </source>
</reference>
<dbReference type="STRING" id="1801.BRW64_17825"/>
<dbReference type="Proteomes" id="UP000191039">
    <property type="component" value="Unassembled WGS sequence"/>
</dbReference>
<dbReference type="Pfam" id="PF01740">
    <property type="entry name" value="STAS"/>
    <property type="match status" value="1"/>
</dbReference>
<proteinExistence type="predicted"/>
<dbReference type="EMBL" id="MIJD01000380">
    <property type="protein sequence ID" value="OPE47219.1"/>
    <property type="molecule type" value="Genomic_DNA"/>
</dbReference>
<evidence type="ECO:0000313" key="2">
    <source>
        <dbReference type="EMBL" id="OPE47219.1"/>
    </source>
</evidence>
<dbReference type="CDD" id="cd07043">
    <property type="entry name" value="STAS_anti-anti-sigma_factors"/>
    <property type="match status" value="1"/>
</dbReference>
<comment type="caution">
    <text evidence="2">The sequence shown here is derived from an EMBL/GenBank/DDBJ whole genome shotgun (WGS) entry which is preliminary data.</text>
</comment>
<organism evidence="2 4">
    <name type="scientific">Mycolicibacterium diernhoferi</name>
    <dbReference type="NCBI Taxonomy" id="1801"/>
    <lineage>
        <taxon>Bacteria</taxon>
        <taxon>Bacillati</taxon>
        <taxon>Actinomycetota</taxon>
        <taxon>Actinomycetes</taxon>
        <taxon>Mycobacteriales</taxon>
        <taxon>Mycobacteriaceae</taxon>
        <taxon>Mycolicibacterium</taxon>
    </lineage>
</organism>
<accession>A0A1Q4H9X0</accession>
<dbReference type="EMBL" id="PDCR01000020">
    <property type="protein sequence ID" value="PEG53462.1"/>
    <property type="molecule type" value="Genomic_DNA"/>
</dbReference>
<gene>
    <name evidence="2" type="ORF">BV510_25320</name>
    <name evidence="3" type="ORF">CRI78_16515</name>
</gene>
<sequence length="91" mass="9757">MVVTVEGELDAANTDEFSAHIQLRLRNADRLILDLSGVTFFAAEAFSAIHKVGVQAAAEGAQWSMLTSAAVERMLQICDPDHALSGLREAS</sequence>
<name>A0A1Q4H9X0_9MYCO</name>
<keyword evidence="5" id="KW-1185">Reference proteome</keyword>
<dbReference type="InterPro" id="IPR002645">
    <property type="entry name" value="STAS_dom"/>
</dbReference>
<dbReference type="InterPro" id="IPR036513">
    <property type="entry name" value="STAS_dom_sf"/>
</dbReference>
<protein>
    <submittedName>
        <fullName evidence="3">Anti-sigma factor antagonist</fullName>
    </submittedName>
</protein>